<dbReference type="Pfam" id="PF00567">
    <property type="entry name" value="TUDOR"/>
    <property type="match status" value="1"/>
</dbReference>
<keyword evidence="8" id="KW-0744">Spermatogenesis</keyword>
<dbReference type="GO" id="GO:0005737">
    <property type="term" value="C:cytoplasm"/>
    <property type="evidence" value="ECO:0007669"/>
    <property type="project" value="UniProtKB-SubCell"/>
</dbReference>
<dbReference type="AlphaFoldDB" id="A0A7K7XW62"/>
<feature type="domain" description="HTH OST-type" evidence="9">
    <location>
        <begin position="131"/>
        <end position="206"/>
    </location>
</feature>
<evidence type="ECO:0000256" key="3">
    <source>
        <dbReference type="ARBA" id="ARBA00013420"/>
    </source>
</evidence>
<evidence type="ECO:0000259" key="9">
    <source>
        <dbReference type="PROSITE" id="PS51644"/>
    </source>
</evidence>
<evidence type="ECO:0000256" key="4">
    <source>
        <dbReference type="ARBA" id="ARBA00022473"/>
    </source>
</evidence>
<feature type="domain" description="HTH OST-type" evidence="9">
    <location>
        <begin position="7"/>
        <end position="80"/>
    </location>
</feature>
<dbReference type="GO" id="GO:0030154">
    <property type="term" value="P:cell differentiation"/>
    <property type="evidence" value="ECO:0007669"/>
    <property type="project" value="UniProtKB-KW"/>
</dbReference>
<dbReference type="InterPro" id="IPR035437">
    <property type="entry name" value="SNase_OB-fold_sf"/>
</dbReference>
<comment type="caution">
    <text evidence="10">The sequence shown here is derived from an EMBL/GenBank/DDBJ whole genome shotgun (WGS) entry which is preliminary data.</text>
</comment>
<keyword evidence="4" id="KW-0217">Developmental protein</keyword>
<dbReference type="Gene3D" id="2.40.50.90">
    <property type="match status" value="1"/>
</dbReference>
<dbReference type="EMBL" id="VZTA01026990">
    <property type="protein sequence ID" value="NXA69833.1"/>
    <property type="molecule type" value="Genomic_DNA"/>
</dbReference>
<feature type="non-terminal residue" evidence="10">
    <location>
        <position position="538"/>
    </location>
</feature>
<gene>
    <name evidence="10" type="primary">Tdrd5</name>
    <name evidence="10" type="ORF">MOHOCH_R03025</name>
</gene>
<comment type="similarity">
    <text evidence="2">Belongs to the TDRD5 family.</text>
</comment>
<feature type="non-terminal residue" evidence="10">
    <location>
        <position position="1"/>
    </location>
</feature>
<keyword evidence="11" id="KW-1185">Reference proteome</keyword>
<evidence type="ECO:0000256" key="2">
    <source>
        <dbReference type="ARBA" id="ARBA00010384"/>
    </source>
</evidence>
<comment type="subcellular location">
    <subcellularLocation>
        <location evidence="1">Cytoplasm</location>
    </subcellularLocation>
</comment>
<dbReference type="PANTHER" id="PTHR22948:SF19">
    <property type="entry name" value="TUDOR DOMAIN-CONTAINING PROTEIN 5"/>
    <property type="match status" value="1"/>
</dbReference>
<dbReference type="Proteomes" id="UP000586926">
    <property type="component" value="Unassembled WGS sequence"/>
</dbReference>
<dbReference type="InterPro" id="IPR002999">
    <property type="entry name" value="Tudor"/>
</dbReference>
<dbReference type="PROSITE" id="PS51644">
    <property type="entry name" value="HTH_OST"/>
    <property type="match status" value="2"/>
</dbReference>
<dbReference type="SUPFAM" id="SSF63748">
    <property type="entry name" value="Tudor/PWWP/MBT"/>
    <property type="match status" value="1"/>
</dbReference>
<name>A0A7K7XW62_9PASS</name>
<dbReference type="Gene3D" id="2.30.30.140">
    <property type="match status" value="1"/>
</dbReference>
<dbReference type="InterPro" id="IPR050621">
    <property type="entry name" value="Tudor_domain_containing"/>
</dbReference>
<keyword evidence="6" id="KW-0677">Repeat</keyword>
<protein>
    <recommendedName>
        <fullName evidence="3">Tudor domain-containing protein 5</fullName>
    </recommendedName>
</protein>
<dbReference type="InterPro" id="IPR025605">
    <property type="entry name" value="OST-HTH/LOTUS_dom"/>
</dbReference>
<dbReference type="Pfam" id="PF12872">
    <property type="entry name" value="OST-HTH"/>
    <property type="match status" value="2"/>
</dbReference>
<organism evidence="10 11">
    <name type="scientific">Mohoua ochrocephala</name>
    <dbReference type="NCBI Taxonomy" id="874463"/>
    <lineage>
        <taxon>Eukaryota</taxon>
        <taxon>Metazoa</taxon>
        <taxon>Chordata</taxon>
        <taxon>Craniata</taxon>
        <taxon>Vertebrata</taxon>
        <taxon>Euteleostomi</taxon>
        <taxon>Archelosauria</taxon>
        <taxon>Archosauria</taxon>
        <taxon>Dinosauria</taxon>
        <taxon>Saurischia</taxon>
        <taxon>Theropoda</taxon>
        <taxon>Coelurosauria</taxon>
        <taxon>Aves</taxon>
        <taxon>Neognathae</taxon>
        <taxon>Neoaves</taxon>
        <taxon>Telluraves</taxon>
        <taxon>Australaves</taxon>
        <taxon>Passeriformes</taxon>
        <taxon>Meliphagoidea</taxon>
        <taxon>Acanthizidae</taxon>
        <taxon>Mohoua</taxon>
    </lineage>
</organism>
<keyword evidence="7" id="KW-0221">Differentiation</keyword>
<evidence type="ECO:0000313" key="10">
    <source>
        <dbReference type="EMBL" id="NXA69833.1"/>
    </source>
</evidence>
<evidence type="ECO:0000256" key="5">
    <source>
        <dbReference type="ARBA" id="ARBA00022490"/>
    </source>
</evidence>
<dbReference type="Gene3D" id="3.30.420.610">
    <property type="entry name" value="LOTUS domain-like"/>
    <property type="match status" value="2"/>
</dbReference>
<evidence type="ECO:0000256" key="1">
    <source>
        <dbReference type="ARBA" id="ARBA00004496"/>
    </source>
</evidence>
<dbReference type="InterPro" id="IPR041966">
    <property type="entry name" value="LOTUS-like"/>
</dbReference>
<evidence type="ECO:0000256" key="6">
    <source>
        <dbReference type="ARBA" id="ARBA00022737"/>
    </source>
</evidence>
<proteinExistence type="inferred from homology"/>
<sequence length="538" mass="59967">ASKQAQLMEVLKKEVRAMLIAAKAGLTPEQLEEQYMAMVCKPLPLRDLGFQCTLELVTQMPEVVRICSSKNGTLVLKAIADDSTKGIAKLVANQKVKTRSKASKKTATKVNAAFPTKNSKNPQSFQTPSAGAPVLPAAVKAELQDLLSSSPLLLEDLDKAFLRRFGRAFQYRQYGFSSMSEVLGSMSDSVVIKQTQAGSLLVLREYLANNIEQEEVPQASAAEMPPLEPICETERYQAALLMDSEPLQTQAVCLGDHLKRRQGFGHLSPTPEMPPDAVQDKSLCSLPPLKRRCLVGVIAEFVISPSQFYIHVCSTEASYKLQDLMFEMRHVYSHKVASDKYIMPESAVRPGQLCCVMVSKWWYRVIIHRVINDQEVEVFCADYGHLQIVQKSWLRFLKWHYSKLPAQAIPCSLAWVKPVEGTWSSAAILLFKHLCRFKELVGIVDEYVNGVLYLFLCDTSTKEDVYFHSVLRDMGYADVCGENIPSQEFEELNPSALYVQPSGKQGNAEVVEPDLCLQQESRDADSETAASKLDGAKL</sequence>
<keyword evidence="5" id="KW-0963">Cytoplasm</keyword>
<reference evidence="10 11" key="1">
    <citation type="submission" date="2019-09" db="EMBL/GenBank/DDBJ databases">
        <title>Bird 10,000 Genomes (B10K) Project - Family phase.</title>
        <authorList>
            <person name="Zhang G."/>
        </authorList>
    </citation>
    <scope>NUCLEOTIDE SEQUENCE [LARGE SCALE GENOMIC DNA]</scope>
    <source>
        <strain evidence="10">B10K-DU-030-22</strain>
        <tissue evidence="10">Blood</tissue>
    </source>
</reference>
<evidence type="ECO:0000256" key="7">
    <source>
        <dbReference type="ARBA" id="ARBA00022782"/>
    </source>
</evidence>
<evidence type="ECO:0000256" key="8">
    <source>
        <dbReference type="ARBA" id="ARBA00022871"/>
    </source>
</evidence>
<evidence type="ECO:0000313" key="11">
    <source>
        <dbReference type="Proteomes" id="UP000586926"/>
    </source>
</evidence>
<dbReference type="PANTHER" id="PTHR22948">
    <property type="entry name" value="TUDOR DOMAIN CONTAINING PROTEIN"/>
    <property type="match status" value="1"/>
</dbReference>
<dbReference type="GO" id="GO:0007283">
    <property type="term" value="P:spermatogenesis"/>
    <property type="evidence" value="ECO:0007669"/>
    <property type="project" value="UniProtKB-KW"/>
</dbReference>
<accession>A0A7K7XW62</accession>